<organism evidence="2 3">
    <name type="scientific">Fusarium tricinctum</name>
    <dbReference type="NCBI Taxonomy" id="61284"/>
    <lineage>
        <taxon>Eukaryota</taxon>
        <taxon>Fungi</taxon>
        <taxon>Dikarya</taxon>
        <taxon>Ascomycota</taxon>
        <taxon>Pezizomycotina</taxon>
        <taxon>Sordariomycetes</taxon>
        <taxon>Hypocreomycetidae</taxon>
        <taxon>Hypocreales</taxon>
        <taxon>Nectriaceae</taxon>
        <taxon>Fusarium</taxon>
        <taxon>Fusarium tricinctum species complex</taxon>
    </lineage>
</organism>
<dbReference type="EMBL" id="JAGPXF010000001">
    <property type="protein sequence ID" value="KAH7262151.1"/>
    <property type="molecule type" value="Genomic_DNA"/>
</dbReference>
<accession>A0A8K0WGJ2</accession>
<dbReference type="Proteomes" id="UP000813427">
    <property type="component" value="Unassembled WGS sequence"/>
</dbReference>
<protein>
    <submittedName>
        <fullName evidence="2">Uncharacterized protein</fullName>
    </submittedName>
</protein>
<sequence length="161" mass="17793">MSNTEGQYFINPSEVYCRWRVAEDAICGSSGKFSSESALRNHYLKCHKITLEPRRPGQLDNKTKNDMIRWYASLGGNIQHNWAPRKARDRGKSPDSGPSPSLLSLHYSGVPTPLYGPGVRPSMPVDDEMTIKSPSHDQAPRRQANVPNDPAPPGPSLPEGN</sequence>
<name>A0A8K0WGJ2_9HYPO</name>
<evidence type="ECO:0000313" key="2">
    <source>
        <dbReference type="EMBL" id="KAH7262151.1"/>
    </source>
</evidence>
<proteinExistence type="predicted"/>
<gene>
    <name evidence="2" type="ORF">BKA59DRAFT_14326</name>
</gene>
<evidence type="ECO:0000256" key="1">
    <source>
        <dbReference type="SAM" id="MobiDB-lite"/>
    </source>
</evidence>
<feature type="compositionally biased region" description="Low complexity" evidence="1">
    <location>
        <begin position="94"/>
        <end position="109"/>
    </location>
</feature>
<feature type="region of interest" description="Disordered" evidence="1">
    <location>
        <begin position="81"/>
        <end position="161"/>
    </location>
</feature>
<dbReference type="OrthoDB" id="5085612at2759"/>
<comment type="caution">
    <text evidence="2">The sequence shown here is derived from an EMBL/GenBank/DDBJ whole genome shotgun (WGS) entry which is preliminary data.</text>
</comment>
<evidence type="ECO:0000313" key="3">
    <source>
        <dbReference type="Proteomes" id="UP000813427"/>
    </source>
</evidence>
<dbReference type="AlphaFoldDB" id="A0A8K0WGJ2"/>
<reference evidence="2" key="1">
    <citation type="journal article" date="2021" name="Nat. Commun.">
        <title>Genetic determinants of endophytism in the Arabidopsis root mycobiome.</title>
        <authorList>
            <person name="Mesny F."/>
            <person name="Miyauchi S."/>
            <person name="Thiergart T."/>
            <person name="Pickel B."/>
            <person name="Atanasova L."/>
            <person name="Karlsson M."/>
            <person name="Huettel B."/>
            <person name="Barry K.W."/>
            <person name="Haridas S."/>
            <person name="Chen C."/>
            <person name="Bauer D."/>
            <person name="Andreopoulos W."/>
            <person name="Pangilinan J."/>
            <person name="LaButti K."/>
            <person name="Riley R."/>
            <person name="Lipzen A."/>
            <person name="Clum A."/>
            <person name="Drula E."/>
            <person name="Henrissat B."/>
            <person name="Kohler A."/>
            <person name="Grigoriev I.V."/>
            <person name="Martin F.M."/>
            <person name="Hacquard S."/>
        </authorList>
    </citation>
    <scope>NUCLEOTIDE SEQUENCE</scope>
    <source>
        <strain evidence="2">MPI-SDFR-AT-0068</strain>
    </source>
</reference>
<keyword evidence="3" id="KW-1185">Reference proteome</keyword>
<feature type="compositionally biased region" description="Pro residues" evidence="1">
    <location>
        <begin position="149"/>
        <end position="161"/>
    </location>
</feature>